<organism evidence="9 10">
    <name type="scientific">Ephemerocybe angulata</name>
    <dbReference type="NCBI Taxonomy" id="980116"/>
    <lineage>
        <taxon>Eukaryota</taxon>
        <taxon>Fungi</taxon>
        <taxon>Dikarya</taxon>
        <taxon>Basidiomycota</taxon>
        <taxon>Agaricomycotina</taxon>
        <taxon>Agaricomycetes</taxon>
        <taxon>Agaricomycetidae</taxon>
        <taxon>Agaricales</taxon>
        <taxon>Agaricineae</taxon>
        <taxon>Psathyrellaceae</taxon>
        <taxon>Ephemerocybe</taxon>
    </lineage>
</organism>
<evidence type="ECO:0000256" key="4">
    <source>
        <dbReference type="ARBA" id="ARBA00022563"/>
    </source>
</evidence>
<evidence type="ECO:0000256" key="5">
    <source>
        <dbReference type="ARBA" id="ARBA00022857"/>
    </source>
</evidence>
<comment type="similarity">
    <text evidence="7">Belongs to the dihydrofolate reductase family.</text>
</comment>
<name>A0A8H5AZU3_9AGAR</name>
<dbReference type="PRINTS" id="PR00070">
    <property type="entry name" value="DHFR"/>
</dbReference>
<keyword evidence="4" id="KW-0554">One-carbon metabolism</keyword>
<comment type="pathway">
    <text evidence="1">Cofactor biosynthesis; tetrahydrofolate biosynthesis; 5,6,7,8-tetrahydrofolate from 7,8-dihydrofolate: step 1/1.</text>
</comment>
<reference evidence="9 10" key="1">
    <citation type="journal article" date="2020" name="ISME J.">
        <title>Uncovering the hidden diversity of litter-decomposition mechanisms in mushroom-forming fungi.</title>
        <authorList>
            <person name="Floudas D."/>
            <person name="Bentzer J."/>
            <person name="Ahren D."/>
            <person name="Johansson T."/>
            <person name="Persson P."/>
            <person name="Tunlid A."/>
        </authorList>
    </citation>
    <scope>NUCLEOTIDE SEQUENCE [LARGE SCALE GENOMIC DNA]</scope>
    <source>
        <strain evidence="9 10">CBS 175.51</strain>
    </source>
</reference>
<dbReference type="GO" id="GO:0050661">
    <property type="term" value="F:NADP binding"/>
    <property type="evidence" value="ECO:0007669"/>
    <property type="project" value="InterPro"/>
</dbReference>
<dbReference type="Gene3D" id="3.40.430.10">
    <property type="entry name" value="Dihydrofolate Reductase, subunit A"/>
    <property type="match status" value="1"/>
</dbReference>
<dbReference type="EMBL" id="JAACJK010000222">
    <property type="protein sequence ID" value="KAF5314061.1"/>
    <property type="molecule type" value="Genomic_DNA"/>
</dbReference>
<dbReference type="InterPro" id="IPR012259">
    <property type="entry name" value="DHFR"/>
</dbReference>
<accession>A0A8H5AZU3</accession>
<dbReference type="EC" id="1.5.1.3" evidence="2"/>
<evidence type="ECO:0000256" key="1">
    <source>
        <dbReference type="ARBA" id="ARBA00004903"/>
    </source>
</evidence>
<dbReference type="GO" id="GO:0005739">
    <property type="term" value="C:mitochondrion"/>
    <property type="evidence" value="ECO:0007669"/>
    <property type="project" value="TreeGrafter"/>
</dbReference>
<proteinExistence type="inferred from homology"/>
<keyword evidence="10" id="KW-1185">Reference proteome</keyword>
<dbReference type="SUPFAM" id="SSF53597">
    <property type="entry name" value="Dihydrofolate reductase-like"/>
    <property type="match status" value="1"/>
</dbReference>
<evidence type="ECO:0000256" key="6">
    <source>
        <dbReference type="ARBA" id="ARBA00023002"/>
    </source>
</evidence>
<dbReference type="PANTHER" id="PTHR48069">
    <property type="entry name" value="DIHYDROFOLATE REDUCTASE"/>
    <property type="match status" value="1"/>
</dbReference>
<dbReference type="GO" id="GO:0004146">
    <property type="term" value="F:dihydrofolate reductase activity"/>
    <property type="evidence" value="ECO:0007669"/>
    <property type="project" value="UniProtKB-EC"/>
</dbReference>
<evidence type="ECO:0000259" key="8">
    <source>
        <dbReference type="PROSITE" id="PS51330"/>
    </source>
</evidence>
<dbReference type="PANTHER" id="PTHR48069:SF3">
    <property type="entry name" value="DIHYDROFOLATE REDUCTASE"/>
    <property type="match status" value="1"/>
</dbReference>
<keyword evidence="6" id="KW-0560">Oxidoreductase</keyword>
<evidence type="ECO:0000313" key="10">
    <source>
        <dbReference type="Proteomes" id="UP000541558"/>
    </source>
</evidence>
<dbReference type="CDD" id="cd00209">
    <property type="entry name" value="DHFR"/>
    <property type="match status" value="1"/>
</dbReference>
<dbReference type="InterPro" id="IPR001796">
    <property type="entry name" value="DHFR_dom"/>
</dbReference>
<dbReference type="InterPro" id="IPR024072">
    <property type="entry name" value="DHFR-like_dom_sf"/>
</dbReference>
<dbReference type="GO" id="GO:0006730">
    <property type="term" value="P:one-carbon metabolic process"/>
    <property type="evidence" value="ECO:0007669"/>
    <property type="project" value="UniProtKB-KW"/>
</dbReference>
<evidence type="ECO:0000256" key="2">
    <source>
        <dbReference type="ARBA" id="ARBA00012856"/>
    </source>
</evidence>
<dbReference type="UniPathway" id="UPA00077">
    <property type="reaction ID" value="UER00158"/>
</dbReference>
<feature type="domain" description="DHFR" evidence="8">
    <location>
        <begin position="3"/>
        <end position="209"/>
    </location>
</feature>
<gene>
    <name evidence="9" type="ORF">D9611_006789</name>
</gene>
<dbReference type="InterPro" id="IPR017925">
    <property type="entry name" value="DHFR_CS"/>
</dbReference>
<dbReference type="Proteomes" id="UP000541558">
    <property type="component" value="Unassembled WGS sequence"/>
</dbReference>
<dbReference type="AlphaFoldDB" id="A0A8H5AZU3"/>
<evidence type="ECO:0000313" key="9">
    <source>
        <dbReference type="EMBL" id="KAF5314061.1"/>
    </source>
</evidence>
<dbReference type="OrthoDB" id="414698at2759"/>
<dbReference type="Pfam" id="PF00186">
    <property type="entry name" value="DHFR_1"/>
    <property type="match status" value="1"/>
</dbReference>
<sequence>MSRLTIIVAATKSNGIGQNGQLPWRLPKEIKYFAQVTSNAPEGTQNAVIMGRNTWESIPKKFRPLPNRLNVVITSNAEYSLGTADEAQTSAVTANSLEAALERLNSPSSTKSIHRGFIIGGAHLYRETLKLAAPSSSAPASQPYVDRVLLTRVISPDFDCDVFMPEISETSGKWVQASHAELQEWVGVPVVEGVQEEKGVQYEFQMWTRE</sequence>
<evidence type="ECO:0000256" key="7">
    <source>
        <dbReference type="RuleBase" id="RU004474"/>
    </source>
</evidence>
<dbReference type="PROSITE" id="PS51330">
    <property type="entry name" value="DHFR_2"/>
    <property type="match status" value="1"/>
</dbReference>
<protein>
    <recommendedName>
        <fullName evidence="3">Dihydrofolate reductase</fullName>
        <ecNumber evidence="2">1.5.1.3</ecNumber>
    </recommendedName>
</protein>
<comment type="caution">
    <text evidence="9">The sequence shown here is derived from an EMBL/GenBank/DDBJ whole genome shotgun (WGS) entry which is preliminary data.</text>
</comment>
<evidence type="ECO:0000256" key="3">
    <source>
        <dbReference type="ARBA" id="ARBA00018886"/>
    </source>
</evidence>
<keyword evidence="5" id="KW-0521">NADP</keyword>
<dbReference type="GO" id="GO:0046655">
    <property type="term" value="P:folic acid metabolic process"/>
    <property type="evidence" value="ECO:0007669"/>
    <property type="project" value="TreeGrafter"/>
</dbReference>
<dbReference type="GO" id="GO:0046452">
    <property type="term" value="P:dihydrofolate metabolic process"/>
    <property type="evidence" value="ECO:0007669"/>
    <property type="project" value="TreeGrafter"/>
</dbReference>
<dbReference type="PROSITE" id="PS00075">
    <property type="entry name" value="DHFR_1"/>
    <property type="match status" value="1"/>
</dbReference>
<dbReference type="GO" id="GO:0046654">
    <property type="term" value="P:tetrahydrofolate biosynthetic process"/>
    <property type="evidence" value="ECO:0007669"/>
    <property type="project" value="UniProtKB-UniPathway"/>
</dbReference>